<evidence type="ECO:0000256" key="1">
    <source>
        <dbReference type="ARBA" id="ARBA00022614"/>
    </source>
</evidence>
<dbReference type="FunFam" id="3.80.10.10:FF:000714">
    <property type="entry name" value="Si:ch211-149a19.3"/>
    <property type="match status" value="1"/>
</dbReference>
<keyword evidence="1" id="KW-0433">Leucine-rich repeat</keyword>
<dbReference type="PANTHER" id="PTHR24106">
    <property type="entry name" value="NACHT, LRR AND CARD DOMAINS-CONTAINING"/>
    <property type="match status" value="1"/>
</dbReference>
<dbReference type="InterPro" id="IPR051261">
    <property type="entry name" value="NLR"/>
</dbReference>
<evidence type="ECO:0000313" key="4">
    <source>
        <dbReference type="Proteomes" id="UP000694700"/>
    </source>
</evidence>
<evidence type="ECO:0000313" key="3">
    <source>
        <dbReference type="Ensembl" id="ENSCCRP00015014124.1"/>
    </source>
</evidence>
<dbReference type="CDD" id="cd00116">
    <property type="entry name" value="LRR_RI"/>
    <property type="match status" value="1"/>
</dbReference>
<dbReference type="SUPFAM" id="SSF52047">
    <property type="entry name" value="RNI-like"/>
    <property type="match status" value="1"/>
</dbReference>
<dbReference type="Gene3D" id="3.80.10.10">
    <property type="entry name" value="Ribonuclease Inhibitor"/>
    <property type="match status" value="2"/>
</dbReference>
<proteinExistence type="predicted"/>
<protein>
    <submittedName>
        <fullName evidence="3">Uncharacterized protein</fullName>
    </submittedName>
</protein>
<evidence type="ECO:0000256" key="2">
    <source>
        <dbReference type="ARBA" id="ARBA00022737"/>
    </source>
</evidence>
<sequence>TERLKSVIVLYRLSSCGVTDEGCAALASALRSNPSHLRQLNLSGNKLGASGVKLLSDGLKDPHCKLEKLWLSDCGVKDEGCAALASALRSNPSHLRELNLSGNKLGASGVKLLSDGLKDPHCKLNILRLRDCGVTDEGCAALASALRSNPSHLRELNLSGNKLGTSGEKLLYDLLKDPRCKLEKLWLRDCGVTDEGCAALTSALRSNPSHLRYLDLSGNKLGASGVNLLSDGLKDPRCKLEILWLSSCGVTDEGCAALASALRSNPSHLRQLDLTVNKLGASGVKLLSDLKDDPHYKLQILDF</sequence>
<dbReference type="Pfam" id="PF13516">
    <property type="entry name" value="LRR_6"/>
    <property type="match status" value="10"/>
</dbReference>
<dbReference type="Proteomes" id="UP000694700">
    <property type="component" value="Unplaced"/>
</dbReference>
<dbReference type="AlphaFoldDB" id="A0A8C1T0U1"/>
<organism evidence="3 4">
    <name type="scientific">Cyprinus carpio</name>
    <name type="common">Common carp</name>
    <dbReference type="NCBI Taxonomy" id="7962"/>
    <lineage>
        <taxon>Eukaryota</taxon>
        <taxon>Metazoa</taxon>
        <taxon>Chordata</taxon>
        <taxon>Craniata</taxon>
        <taxon>Vertebrata</taxon>
        <taxon>Euteleostomi</taxon>
        <taxon>Actinopterygii</taxon>
        <taxon>Neopterygii</taxon>
        <taxon>Teleostei</taxon>
        <taxon>Ostariophysi</taxon>
        <taxon>Cypriniformes</taxon>
        <taxon>Cyprinidae</taxon>
        <taxon>Cyprininae</taxon>
        <taxon>Cyprinus</taxon>
    </lineage>
</organism>
<keyword evidence="2" id="KW-0677">Repeat</keyword>
<name>A0A8C1T0U1_CYPCA</name>
<dbReference type="SMART" id="SM00368">
    <property type="entry name" value="LRR_RI"/>
    <property type="match status" value="10"/>
</dbReference>
<dbReference type="InterPro" id="IPR001611">
    <property type="entry name" value="Leu-rich_rpt"/>
</dbReference>
<accession>A0A8C1T0U1</accession>
<dbReference type="InterPro" id="IPR032675">
    <property type="entry name" value="LRR_dom_sf"/>
</dbReference>
<dbReference type="Ensembl" id="ENSCCRT00015014629.1">
    <property type="protein sequence ID" value="ENSCCRP00015014124.1"/>
    <property type="gene ID" value="ENSCCRG00015006407.1"/>
</dbReference>
<reference evidence="3" key="1">
    <citation type="submission" date="2025-08" db="UniProtKB">
        <authorList>
            <consortium name="Ensembl"/>
        </authorList>
    </citation>
    <scope>IDENTIFICATION</scope>
</reference>
<dbReference type="FunFam" id="3.80.10.10:FF:000782">
    <property type="entry name" value="Si:ch211-196h16.4"/>
    <property type="match status" value="1"/>
</dbReference>